<keyword evidence="2" id="KW-0812">Transmembrane</keyword>
<evidence type="ECO:0000256" key="1">
    <source>
        <dbReference type="SAM" id="MobiDB-lite"/>
    </source>
</evidence>
<gene>
    <name evidence="3" type="ORF">PSFLO_00779</name>
</gene>
<feature type="transmembrane region" description="Helical" evidence="2">
    <location>
        <begin position="141"/>
        <end position="160"/>
    </location>
</feature>
<feature type="compositionally biased region" description="Low complexity" evidence="1">
    <location>
        <begin position="458"/>
        <end position="485"/>
    </location>
</feature>
<dbReference type="EMBL" id="OOIP01000001">
    <property type="protein sequence ID" value="SPO35308.1"/>
    <property type="molecule type" value="Genomic_DNA"/>
</dbReference>
<feature type="compositionally biased region" description="Low complexity" evidence="1">
    <location>
        <begin position="511"/>
        <end position="523"/>
    </location>
</feature>
<organism evidence="3 4">
    <name type="scientific">Pseudozyma flocculosa</name>
    <dbReference type="NCBI Taxonomy" id="84751"/>
    <lineage>
        <taxon>Eukaryota</taxon>
        <taxon>Fungi</taxon>
        <taxon>Dikarya</taxon>
        <taxon>Basidiomycota</taxon>
        <taxon>Ustilaginomycotina</taxon>
        <taxon>Ustilaginomycetes</taxon>
        <taxon>Ustilaginales</taxon>
        <taxon>Ustilaginaceae</taxon>
        <taxon>Pseudozyma</taxon>
    </lineage>
</organism>
<feature type="region of interest" description="Disordered" evidence="1">
    <location>
        <begin position="511"/>
        <end position="578"/>
    </location>
</feature>
<evidence type="ECO:0000313" key="3">
    <source>
        <dbReference type="EMBL" id="SPO35308.1"/>
    </source>
</evidence>
<evidence type="ECO:0000313" key="4">
    <source>
        <dbReference type="Proteomes" id="UP000323386"/>
    </source>
</evidence>
<dbReference type="AlphaFoldDB" id="A0A5C3ESS2"/>
<dbReference type="OrthoDB" id="3038990at2759"/>
<feature type="compositionally biased region" description="Low complexity" evidence="1">
    <location>
        <begin position="537"/>
        <end position="546"/>
    </location>
</feature>
<sequence length="578" mass="63054">MTDPTAGPQLVNGTVTFHGVPLQSYNFPYAYLDPGLAKAFFVSQLVYTATLGCFAWDILTTLGQDYRIVFKRSFRPITLAYLCARWGTFGFVLFSWIFQCLAISHCAQLQVTAEISLFFGASGTAALFYGRVTALNSTSRWLKYIFGSLLLFVTVASLMIPVGRASKHKQIDPTQACMIASVAAWGDVVYVATVINDTAVFITTAVLLVKMARAVHGSQRRELSDIEERFDLEKGATTPVSEGGFSSTRRLSLPIQRLRLPRMTSTVTRNLLRGGMQYYLVATLSNVVTLVVLTSHLPANFRGMWTIPSMALNAMMACRVFRDLALLLTRDQDQWEQQESIARWQQFSRRFAPAGLFSRLGNGSAREAEQTRTQLQVEDGNVVDDEGFSQRPVAGRGAHGSAYPSSLLDPGHDLSPLSSPNSKTELSHLDRSSSSSSSDGRDAEVTGEEREEQQPHRPSSSPSPAPTSMAATPPTSTAPPSVAAPIRKPPPAVTSTDASGLFLYDLGNTLASSATRPRPSPASETARRTATPDGSRSETTTTTTPRSKSRSRTGRAPEDGVVILRQKVVKDQQQQQQQ</sequence>
<keyword evidence="4" id="KW-1185">Reference proteome</keyword>
<feature type="compositionally biased region" description="Basic and acidic residues" evidence="1">
    <location>
        <begin position="439"/>
        <end position="455"/>
    </location>
</feature>
<feature type="transmembrane region" description="Helical" evidence="2">
    <location>
        <begin position="188"/>
        <end position="209"/>
    </location>
</feature>
<feature type="transmembrane region" description="Helical" evidence="2">
    <location>
        <begin position="39"/>
        <end position="59"/>
    </location>
</feature>
<name>A0A5C3ESS2_9BASI</name>
<dbReference type="Proteomes" id="UP000323386">
    <property type="component" value="Unassembled WGS sequence"/>
</dbReference>
<evidence type="ECO:0000256" key="2">
    <source>
        <dbReference type="SAM" id="Phobius"/>
    </source>
</evidence>
<accession>A0A5C3ESS2</accession>
<protein>
    <submittedName>
        <fullName evidence="3">Uncharacterized protein</fullName>
    </submittedName>
</protein>
<keyword evidence="2" id="KW-0472">Membrane</keyword>
<keyword evidence="2" id="KW-1133">Transmembrane helix</keyword>
<feature type="transmembrane region" description="Helical" evidence="2">
    <location>
        <begin position="79"/>
        <end position="98"/>
    </location>
</feature>
<feature type="transmembrane region" description="Helical" evidence="2">
    <location>
        <begin position="278"/>
        <end position="297"/>
    </location>
</feature>
<reference evidence="3 4" key="1">
    <citation type="submission" date="2018-03" db="EMBL/GenBank/DDBJ databases">
        <authorList>
            <person name="Guldener U."/>
        </authorList>
    </citation>
    <scope>NUCLEOTIDE SEQUENCE [LARGE SCALE GENOMIC DNA]</scope>
    <source>
        <strain evidence="3 4">DAOM196992</strain>
    </source>
</reference>
<feature type="region of interest" description="Disordered" evidence="1">
    <location>
        <begin position="363"/>
        <end position="498"/>
    </location>
</feature>
<proteinExistence type="predicted"/>
<feature type="transmembrane region" description="Helical" evidence="2">
    <location>
        <begin position="110"/>
        <end position="129"/>
    </location>
</feature>